<dbReference type="RefSeq" id="WP_386763676.1">
    <property type="nucleotide sequence ID" value="NZ_JBHSTI010000002.1"/>
</dbReference>
<keyword evidence="1" id="KW-0732">Signal</keyword>
<proteinExistence type="predicted"/>
<name>A0ABW1SW46_9ACTN</name>
<protein>
    <submittedName>
        <fullName evidence="2">Uncharacterized protein</fullName>
    </submittedName>
</protein>
<organism evidence="2 3">
    <name type="scientific">Longivirga aurantiaca</name>
    <dbReference type="NCBI Taxonomy" id="1837743"/>
    <lineage>
        <taxon>Bacteria</taxon>
        <taxon>Bacillati</taxon>
        <taxon>Actinomycetota</taxon>
        <taxon>Actinomycetes</taxon>
        <taxon>Sporichthyales</taxon>
        <taxon>Sporichthyaceae</taxon>
        <taxon>Longivirga</taxon>
    </lineage>
</organism>
<keyword evidence="3" id="KW-1185">Reference proteome</keyword>
<comment type="caution">
    <text evidence="2">The sequence shown here is derived from an EMBL/GenBank/DDBJ whole genome shotgun (WGS) entry which is preliminary data.</text>
</comment>
<gene>
    <name evidence="2" type="ORF">ACFQGU_02005</name>
</gene>
<dbReference type="Proteomes" id="UP001596138">
    <property type="component" value="Unassembled WGS sequence"/>
</dbReference>
<dbReference type="EMBL" id="JBHSTI010000002">
    <property type="protein sequence ID" value="MFC6236636.1"/>
    <property type="molecule type" value="Genomic_DNA"/>
</dbReference>
<sequence>MTRTRHLRRSAALATATALFVLTGTTVAAFAGQDDAVVASTGGPVTAAAVVSPAASLVHSAVAAGLAQTAEQAAADEAAARAAAAKKAAAAKAAAAKAAAAAKKAAAEKKATAARAAASAPKTIYIKGYVNAPGSQAAIDKCQLVLWSSSPLWLAAHNYCGYQWLAFVKTGTTVVVTSGVAQGTYRVYDHMRLGRQSGAMPSTNADLVLQTCVGEGTGLSLLRRV</sequence>
<feature type="chain" id="PRO_5045928628" evidence="1">
    <location>
        <begin position="32"/>
        <end position="225"/>
    </location>
</feature>
<evidence type="ECO:0000256" key="1">
    <source>
        <dbReference type="SAM" id="SignalP"/>
    </source>
</evidence>
<reference evidence="3" key="1">
    <citation type="journal article" date="2019" name="Int. J. Syst. Evol. Microbiol.">
        <title>The Global Catalogue of Microorganisms (GCM) 10K type strain sequencing project: providing services to taxonomists for standard genome sequencing and annotation.</title>
        <authorList>
            <consortium name="The Broad Institute Genomics Platform"/>
            <consortium name="The Broad Institute Genome Sequencing Center for Infectious Disease"/>
            <person name="Wu L."/>
            <person name="Ma J."/>
        </authorList>
    </citation>
    <scope>NUCLEOTIDE SEQUENCE [LARGE SCALE GENOMIC DNA]</scope>
    <source>
        <strain evidence="3">CGMCC 4.7317</strain>
    </source>
</reference>
<feature type="signal peptide" evidence="1">
    <location>
        <begin position="1"/>
        <end position="31"/>
    </location>
</feature>
<evidence type="ECO:0000313" key="2">
    <source>
        <dbReference type="EMBL" id="MFC6236636.1"/>
    </source>
</evidence>
<accession>A0ABW1SW46</accession>
<evidence type="ECO:0000313" key="3">
    <source>
        <dbReference type="Proteomes" id="UP001596138"/>
    </source>
</evidence>